<organism evidence="1 2">
    <name type="scientific">Luteimonas notoginsengisoli</name>
    <dbReference type="NCBI Taxonomy" id="1578200"/>
    <lineage>
        <taxon>Bacteria</taxon>
        <taxon>Pseudomonadati</taxon>
        <taxon>Pseudomonadota</taxon>
        <taxon>Gammaproteobacteria</taxon>
        <taxon>Lysobacterales</taxon>
        <taxon>Lysobacteraceae</taxon>
        <taxon>Luteimonas</taxon>
    </lineage>
</organism>
<dbReference type="Proteomes" id="UP001595724">
    <property type="component" value="Unassembled WGS sequence"/>
</dbReference>
<evidence type="ECO:0000313" key="2">
    <source>
        <dbReference type="Proteomes" id="UP001595724"/>
    </source>
</evidence>
<comment type="caution">
    <text evidence="1">The sequence shown here is derived from an EMBL/GenBank/DDBJ whole genome shotgun (WGS) entry which is preliminary data.</text>
</comment>
<reference evidence="2" key="1">
    <citation type="journal article" date="2019" name="Int. J. Syst. Evol. Microbiol.">
        <title>The Global Catalogue of Microorganisms (GCM) 10K type strain sequencing project: providing services to taxonomists for standard genome sequencing and annotation.</title>
        <authorList>
            <consortium name="The Broad Institute Genomics Platform"/>
            <consortium name="The Broad Institute Genome Sequencing Center for Infectious Disease"/>
            <person name="Wu L."/>
            <person name="Ma J."/>
        </authorList>
    </citation>
    <scope>NUCLEOTIDE SEQUENCE [LARGE SCALE GENOMIC DNA]</scope>
    <source>
        <strain evidence="2">KCTC 42211</strain>
    </source>
</reference>
<name>A0ABV7UTW5_9GAMM</name>
<dbReference type="RefSeq" id="WP_386707821.1">
    <property type="nucleotide sequence ID" value="NZ_JBHRYF010000002.1"/>
</dbReference>
<proteinExistence type="predicted"/>
<keyword evidence="2" id="KW-1185">Reference proteome</keyword>
<gene>
    <name evidence="1" type="ORF">ACFOM9_06475</name>
</gene>
<sequence length="75" mass="8177">MQGFDLIQRLVFGEQIEEGAGVAAGNLTAKGTSLLRKHCAQDASELAPWAKGVVSQLHLGIWSQRFFSGHWLALK</sequence>
<evidence type="ECO:0000313" key="1">
    <source>
        <dbReference type="EMBL" id="MFC3659722.1"/>
    </source>
</evidence>
<dbReference type="EMBL" id="JBHRYF010000002">
    <property type="protein sequence ID" value="MFC3659722.1"/>
    <property type="molecule type" value="Genomic_DNA"/>
</dbReference>
<accession>A0ABV7UTW5</accession>
<protein>
    <submittedName>
        <fullName evidence="1">Uncharacterized protein</fullName>
    </submittedName>
</protein>